<dbReference type="CDD" id="cd05682">
    <property type="entry name" value="M20_dipept_dapE"/>
    <property type="match status" value="1"/>
</dbReference>
<evidence type="ECO:0000259" key="4">
    <source>
        <dbReference type="Pfam" id="PF07687"/>
    </source>
</evidence>
<reference evidence="5 6" key="1">
    <citation type="submission" date="2017-02" db="EMBL/GenBank/DDBJ databases">
        <authorList>
            <person name="Peterson S.W."/>
        </authorList>
    </citation>
    <scope>NUCLEOTIDE SEQUENCE [LARGE SCALE GENOMIC DNA]</scope>
    <source>
        <strain evidence="5 6">P15</strain>
    </source>
</reference>
<evidence type="ECO:0000256" key="2">
    <source>
        <dbReference type="ARBA" id="ARBA00022723"/>
    </source>
</evidence>
<gene>
    <name evidence="5" type="ORF">SAMN06296058_2689</name>
</gene>
<dbReference type="Pfam" id="PF07687">
    <property type="entry name" value="M20_dimer"/>
    <property type="match status" value="1"/>
</dbReference>
<dbReference type="STRING" id="428993.SAMN06296058_2689"/>
<protein>
    <submittedName>
        <fullName evidence="5">Acetylornithine deacetylase/Succinyl-diaminopimelate desuccinylase</fullName>
    </submittedName>
</protein>
<dbReference type="Pfam" id="PF01546">
    <property type="entry name" value="Peptidase_M20"/>
    <property type="match status" value="1"/>
</dbReference>
<dbReference type="EMBL" id="FUZV01000002">
    <property type="protein sequence ID" value="SKC76632.1"/>
    <property type="molecule type" value="Genomic_DNA"/>
</dbReference>
<keyword evidence="2" id="KW-0479">Metal-binding</keyword>
<evidence type="ECO:0000313" key="6">
    <source>
        <dbReference type="Proteomes" id="UP000190341"/>
    </source>
</evidence>
<dbReference type="PANTHER" id="PTHR43270:SF4">
    <property type="entry name" value="CARNOSINE DIPEPTIDASE 2, ISOFORM A"/>
    <property type="match status" value="1"/>
</dbReference>
<organism evidence="5 6">
    <name type="scientific">Pseudoxanthomonas indica</name>
    <dbReference type="NCBI Taxonomy" id="428993"/>
    <lineage>
        <taxon>Bacteria</taxon>
        <taxon>Pseudomonadati</taxon>
        <taxon>Pseudomonadota</taxon>
        <taxon>Gammaproteobacteria</taxon>
        <taxon>Lysobacterales</taxon>
        <taxon>Lysobacteraceae</taxon>
        <taxon>Pseudoxanthomonas</taxon>
    </lineage>
</organism>
<dbReference type="GO" id="GO:0008233">
    <property type="term" value="F:peptidase activity"/>
    <property type="evidence" value="ECO:0007669"/>
    <property type="project" value="UniProtKB-KW"/>
</dbReference>
<dbReference type="PANTHER" id="PTHR43270">
    <property type="entry name" value="BETA-ALA-HIS DIPEPTIDASE"/>
    <property type="match status" value="1"/>
</dbReference>
<dbReference type="AlphaFoldDB" id="A0A1T5LKZ7"/>
<dbReference type="Gene3D" id="3.30.70.360">
    <property type="match status" value="1"/>
</dbReference>
<keyword evidence="3" id="KW-0378">Hydrolase</keyword>
<evidence type="ECO:0000313" key="5">
    <source>
        <dbReference type="EMBL" id="SKC76632.1"/>
    </source>
</evidence>
<evidence type="ECO:0000256" key="3">
    <source>
        <dbReference type="ARBA" id="ARBA00022801"/>
    </source>
</evidence>
<dbReference type="Proteomes" id="UP000190341">
    <property type="component" value="Unassembled WGS sequence"/>
</dbReference>
<evidence type="ECO:0000256" key="1">
    <source>
        <dbReference type="ARBA" id="ARBA00022670"/>
    </source>
</evidence>
<proteinExistence type="predicted"/>
<dbReference type="InterPro" id="IPR011650">
    <property type="entry name" value="Peptidase_M20_dimer"/>
</dbReference>
<dbReference type="SUPFAM" id="SSF53187">
    <property type="entry name" value="Zn-dependent exopeptidases"/>
    <property type="match status" value="1"/>
</dbReference>
<keyword evidence="1" id="KW-0645">Protease</keyword>
<dbReference type="RefSeq" id="WP_079725020.1">
    <property type="nucleotide sequence ID" value="NZ_BMCL01000001.1"/>
</dbReference>
<dbReference type="Gene3D" id="3.40.630.10">
    <property type="entry name" value="Zn peptidases"/>
    <property type="match status" value="1"/>
</dbReference>
<dbReference type="InterPro" id="IPR002933">
    <property type="entry name" value="Peptidase_M20"/>
</dbReference>
<name>A0A1T5LKZ7_9GAMM</name>
<feature type="domain" description="Peptidase M20 dimerisation" evidence="4">
    <location>
        <begin position="207"/>
        <end position="367"/>
    </location>
</feature>
<accession>A0A1T5LKZ7</accession>
<dbReference type="InterPro" id="IPR051458">
    <property type="entry name" value="Cyt/Met_Dipeptidase"/>
</dbReference>
<dbReference type="OrthoDB" id="9761532at2"/>
<dbReference type="GO" id="GO:0006508">
    <property type="term" value="P:proteolysis"/>
    <property type="evidence" value="ECO:0007669"/>
    <property type="project" value="UniProtKB-KW"/>
</dbReference>
<dbReference type="GO" id="GO:0046872">
    <property type="term" value="F:metal ion binding"/>
    <property type="evidence" value="ECO:0007669"/>
    <property type="project" value="UniProtKB-KW"/>
</dbReference>
<keyword evidence="6" id="KW-1185">Reference proteome</keyword>
<sequence length="496" mass="53354">MDTAKVDRYVSDKWDEDIVPQLVEYIRIPNKSPMFDRDWVANGYMEAAVQLMENWARAQAIPGLQVEVIRLEGRTPLIFLEIPATGPETGADTVLLYGHLDKQPEMTGWDPDLGPWKPVLKGDKLYGRGGADDGYAIFGSLAAVQALQAQGVPHARCVILIEACEESGSYDLPAYVDHLAERIGKPSLVVCLDSGCGNYDQLWCTTSLRGLAGGNFTVKVLDEGVHSGDASGVVPSSFRLLRQLLSRLEDENTGRILPEGLHAQIPAERQAQAKEAARVLDTAVFDKFPFLPGMTPMAEDLAELVLNRTWRPALSVTGMDGMPPLSSAGNVLRPFTSVKLSLRLPPTLDGKRAGELLKELLVKDPPNGAQVSLDLEKASTGWNAPAMSPWLENAINASSQEFFGAPAMYMGEGGTIPFMGMLGEKFPGAQFMITGVLGPHSNAHGPNEFLHIPMGKKVTACVARVIAEHHAASVRGETQGVGAVAGGDQHGDHGCC</sequence>